<gene>
    <name evidence="3" type="ORF">GSI_03859</name>
</gene>
<accession>A0A2G8SKQ5</accession>
<feature type="transmembrane region" description="Helical" evidence="2">
    <location>
        <begin position="137"/>
        <end position="157"/>
    </location>
</feature>
<feature type="compositionally biased region" description="Low complexity" evidence="1">
    <location>
        <begin position="267"/>
        <end position="280"/>
    </location>
</feature>
<dbReference type="EMBL" id="AYKW01000006">
    <property type="protein sequence ID" value="PIL34148.1"/>
    <property type="molecule type" value="Genomic_DNA"/>
</dbReference>
<dbReference type="Proteomes" id="UP000230002">
    <property type="component" value="Unassembled WGS sequence"/>
</dbReference>
<name>A0A2G8SKQ5_9APHY</name>
<protein>
    <submittedName>
        <fullName evidence="3">Uncharacterized protein</fullName>
    </submittedName>
</protein>
<keyword evidence="2" id="KW-0472">Membrane</keyword>
<keyword evidence="4" id="KW-1185">Reference proteome</keyword>
<keyword evidence="2" id="KW-0812">Transmembrane</keyword>
<feature type="region of interest" description="Disordered" evidence="1">
    <location>
        <begin position="378"/>
        <end position="397"/>
    </location>
</feature>
<evidence type="ECO:0000313" key="4">
    <source>
        <dbReference type="Proteomes" id="UP000230002"/>
    </source>
</evidence>
<comment type="caution">
    <text evidence="3">The sequence shown here is derived from an EMBL/GenBank/DDBJ whole genome shotgun (WGS) entry which is preliminary data.</text>
</comment>
<feature type="compositionally biased region" description="Polar residues" evidence="1">
    <location>
        <begin position="286"/>
        <end position="298"/>
    </location>
</feature>
<feature type="region of interest" description="Disordered" evidence="1">
    <location>
        <begin position="261"/>
        <end position="309"/>
    </location>
</feature>
<proteinExistence type="predicted"/>
<dbReference type="AlphaFoldDB" id="A0A2G8SKQ5"/>
<feature type="transmembrane region" description="Helical" evidence="2">
    <location>
        <begin position="23"/>
        <end position="44"/>
    </location>
</feature>
<dbReference type="OrthoDB" id="2757948at2759"/>
<reference evidence="3 4" key="1">
    <citation type="journal article" date="2015" name="Sci. Rep.">
        <title>Chromosome-level genome map provides insights into diverse defense mechanisms in the medicinal fungus Ganoderma sinense.</title>
        <authorList>
            <person name="Zhu Y."/>
            <person name="Xu J."/>
            <person name="Sun C."/>
            <person name="Zhou S."/>
            <person name="Xu H."/>
            <person name="Nelson D.R."/>
            <person name="Qian J."/>
            <person name="Song J."/>
            <person name="Luo H."/>
            <person name="Xiang L."/>
            <person name="Li Y."/>
            <person name="Xu Z."/>
            <person name="Ji A."/>
            <person name="Wang L."/>
            <person name="Lu S."/>
            <person name="Hayward A."/>
            <person name="Sun W."/>
            <person name="Li X."/>
            <person name="Schwartz D.C."/>
            <person name="Wang Y."/>
            <person name="Chen S."/>
        </authorList>
    </citation>
    <scope>NUCLEOTIDE SEQUENCE [LARGE SCALE GENOMIC DNA]</scope>
    <source>
        <strain evidence="3 4">ZZ0214-1</strain>
    </source>
</reference>
<evidence type="ECO:0000313" key="3">
    <source>
        <dbReference type="EMBL" id="PIL34148.1"/>
    </source>
</evidence>
<evidence type="ECO:0000256" key="1">
    <source>
        <dbReference type="SAM" id="MobiDB-lite"/>
    </source>
</evidence>
<sequence length="397" mass="42930">MLHARAECPSQCSRRTYTNPSHLTMLPIAWITCCFLLGALVGTINKAGRGPFMVLARRAYSTSISPRTIHPQLAPPIGLPTLTGRVDVPTWPSGTGSCAVDAKATHITAQFASYPALYDVYSGRISGWLPIRSDHSALVPLVGGVSVLLAILLYLLCTSSGHHSKQKHAKANPVASIVDDTPKIPQLCTHPSPSRPTVQSGTTDDQVARNIPADFKRIRAELVQLRKAVDALVAHRSKAEETLHKLNATHEELRGLLESINDRSSRDSSSASSSNPWAIPSDHDAFSNSHFSSDSVQVKDTAPRPAALDDDNEYLSTALGLTNWSDIPPRNGYYPTLDLLLPVSRSERGSGQEAWWVPSDELRAWIFPRGAEAGSFAPARDPDGAFRMPDAPEAGVV</sequence>
<organism evidence="3 4">
    <name type="scientific">Ganoderma sinense ZZ0214-1</name>
    <dbReference type="NCBI Taxonomy" id="1077348"/>
    <lineage>
        <taxon>Eukaryota</taxon>
        <taxon>Fungi</taxon>
        <taxon>Dikarya</taxon>
        <taxon>Basidiomycota</taxon>
        <taxon>Agaricomycotina</taxon>
        <taxon>Agaricomycetes</taxon>
        <taxon>Polyporales</taxon>
        <taxon>Polyporaceae</taxon>
        <taxon>Ganoderma</taxon>
    </lineage>
</organism>
<keyword evidence="2" id="KW-1133">Transmembrane helix</keyword>
<evidence type="ECO:0000256" key="2">
    <source>
        <dbReference type="SAM" id="Phobius"/>
    </source>
</evidence>